<protein>
    <submittedName>
        <fullName evidence="1">Uncharacterized protein</fullName>
    </submittedName>
</protein>
<feature type="non-terminal residue" evidence="1">
    <location>
        <position position="1"/>
    </location>
</feature>
<reference evidence="2" key="2">
    <citation type="submission" date="2015-01" db="EMBL/GenBank/DDBJ databases">
        <title>Evolutionary Origins and Diversification of the Mycorrhizal Mutualists.</title>
        <authorList>
            <consortium name="DOE Joint Genome Institute"/>
            <consortium name="Mycorrhizal Genomics Consortium"/>
            <person name="Kohler A."/>
            <person name="Kuo A."/>
            <person name="Nagy L.G."/>
            <person name="Floudas D."/>
            <person name="Copeland A."/>
            <person name="Barry K.W."/>
            <person name="Cichocki N."/>
            <person name="Veneault-Fourrey C."/>
            <person name="LaButti K."/>
            <person name="Lindquist E.A."/>
            <person name="Lipzen A."/>
            <person name="Lundell T."/>
            <person name="Morin E."/>
            <person name="Murat C."/>
            <person name="Riley R."/>
            <person name="Ohm R."/>
            <person name="Sun H."/>
            <person name="Tunlid A."/>
            <person name="Henrissat B."/>
            <person name="Grigoriev I.V."/>
            <person name="Hibbett D.S."/>
            <person name="Martin F."/>
        </authorList>
    </citation>
    <scope>NUCLEOTIDE SEQUENCE [LARGE SCALE GENOMIC DNA]</scope>
    <source>
        <strain evidence="2">ATCC 200175</strain>
    </source>
</reference>
<reference evidence="1 2" key="1">
    <citation type="submission" date="2014-06" db="EMBL/GenBank/DDBJ databases">
        <authorList>
            <consortium name="DOE Joint Genome Institute"/>
            <person name="Kuo A."/>
            <person name="Kohler A."/>
            <person name="Nagy L.G."/>
            <person name="Floudas D."/>
            <person name="Copeland A."/>
            <person name="Barry K.W."/>
            <person name="Cichocki N."/>
            <person name="Veneault-Fourrey C."/>
            <person name="LaButti K."/>
            <person name="Lindquist E.A."/>
            <person name="Lipzen A."/>
            <person name="Lundell T."/>
            <person name="Morin E."/>
            <person name="Murat C."/>
            <person name="Sun H."/>
            <person name="Tunlid A."/>
            <person name="Henrissat B."/>
            <person name="Grigoriev I.V."/>
            <person name="Hibbett D.S."/>
            <person name="Martin F."/>
            <person name="Nordberg H.P."/>
            <person name="Cantor M.N."/>
            <person name="Hua S.X."/>
        </authorList>
    </citation>
    <scope>NUCLEOTIDE SEQUENCE [LARGE SCALE GENOMIC DNA]</scope>
    <source>
        <strain evidence="1 2">ATCC 200175</strain>
    </source>
</reference>
<dbReference type="Proteomes" id="UP000053647">
    <property type="component" value="Unassembled WGS sequence"/>
</dbReference>
<evidence type="ECO:0000313" key="2">
    <source>
        <dbReference type="Proteomes" id="UP000053647"/>
    </source>
</evidence>
<gene>
    <name evidence="1" type="ORF">PAXINDRAFT_90252</name>
</gene>
<proteinExistence type="predicted"/>
<dbReference type="EMBL" id="KN819861">
    <property type="protein sequence ID" value="KIJ07534.1"/>
    <property type="molecule type" value="Genomic_DNA"/>
</dbReference>
<name>A0A0C9SN95_PAXIN</name>
<sequence length="171" mass="19800">SPDSACAMCYLYKRTQQILETLHKTGDIPIINDITMGWDYLGAVLTGDIKRNDIVLMVSLDGAQLYNSKESDCWMYVWIILNLPPDQRYHKLHVFPRGFIPGPNKPKNLDSFLFPGFHHLAALQWEGLPMWDPLTNARYISNLYLLSMTADGPGLIYWDRYWKVKWTCSMP</sequence>
<dbReference type="HOGENOM" id="CLU_007337_1_2_1"/>
<dbReference type="OrthoDB" id="3261594at2759"/>
<accession>A0A0C9SN95</accession>
<dbReference type="AlphaFoldDB" id="A0A0C9SN95"/>
<keyword evidence="2" id="KW-1185">Reference proteome</keyword>
<organism evidence="1 2">
    <name type="scientific">Paxillus involutus ATCC 200175</name>
    <dbReference type="NCBI Taxonomy" id="664439"/>
    <lineage>
        <taxon>Eukaryota</taxon>
        <taxon>Fungi</taxon>
        <taxon>Dikarya</taxon>
        <taxon>Basidiomycota</taxon>
        <taxon>Agaricomycotina</taxon>
        <taxon>Agaricomycetes</taxon>
        <taxon>Agaricomycetidae</taxon>
        <taxon>Boletales</taxon>
        <taxon>Paxilineae</taxon>
        <taxon>Paxillaceae</taxon>
        <taxon>Paxillus</taxon>
    </lineage>
</organism>
<evidence type="ECO:0000313" key="1">
    <source>
        <dbReference type="EMBL" id="KIJ07534.1"/>
    </source>
</evidence>